<dbReference type="Proteomes" id="UP001430953">
    <property type="component" value="Unassembled WGS sequence"/>
</dbReference>
<comment type="caution">
    <text evidence="2">The sequence shown here is derived from an EMBL/GenBank/DDBJ whole genome shotgun (WGS) entry which is preliminary data.</text>
</comment>
<accession>A0AAW2GLZ2</accession>
<evidence type="ECO:0000313" key="2">
    <source>
        <dbReference type="EMBL" id="KAL0127680.1"/>
    </source>
</evidence>
<protein>
    <submittedName>
        <fullName evidence="2">Uncharacterized protein</fullName>
    </submittedName>
</protein>
<evidence type="ECO:0000313" key="3">
    <source>
        <dbReference type="Proteomes" id="UP001430953"/>
    </source>
</evidence>
<evidence type="ECO:0000256" key="1">
    <source>
        <dbReference type="SAM" id="MobiDB-lite"/>
    </source>
</evidence>
<dbReference type="AlphaFoldDB" id="A0AAW2GLZ2"/>
<proteinExistence type="predicted"/>
<sequence length="254" mass="29234">MRADTLEAAAEGPADGSNLNNQKYSNVIEFTGNEAAGEQTPARRQRDKSGTNLTFSPAYFRYMRARCITRLACLGDSVTVLFCRPTIRVEQTLFTLHYGLMSDTLTNFNMGDARERYTMLHRLLQRFRKSKKSRFRHDNQAALIIARLIAPRKNPRQSRAQTSKSLFKISTRQTNKYQRAHSNWTIYEPHNASTSDSLIDSHLVYISFAIYRLGNKYRGGRENKDERYSATQVRDPGFVVAHSHAINVKQSRRY</sequence>
<organism evidence="2 3">
    <name type="scientific">Cardiocondyla obscurior</name>
    <dbReference type="NCBI Taxonomy" id="286306"/>
    <lineage>
        <taxon>Eukaryota</taxon>
        <taxon>Metazoa</taxon>
        <taxon>Ecdysozoa</taxon>
        <taxon>Arthropoda</taxon>
        <taxon>Hexapoda</taxon>
        <taxon>Insecta</taxon>
        <taxon>Pterygota</taxon>
        <taxon>Neoptera</taxon>
        <taxon>Endopterygota</taxon>
        <taxon>Hymenoptera</taxon>
        <taxon>Apocrita</taxon>
        <taxon>Aculeata</taxon>
        <taxon>Formicoidea</taxon>
        <taxon>Formicidae</taxon>
        <taxon>Myrmicinae</taxon>
        <taxon>Cardiocondyla</taxon>
    </lineage>
</organism>
<dbReference type="EMBL" id="JADYXP020000003">
    <property type="protein sequence ID" value="KAL0127680.1"/>
    <property type="molecule type" value="Genomic_DNA"/>
</dbReference>
<keyword evidence="3" id="KW-1185">Reference proteome</keyword>
<name>A0AAW2GLZ2_9HYME</name>
<reference evidence="2 3" key="1">
    <citation type="submission" date="2023-03" db="EMBL/GenBank/DDBJ databases">
        <title>High recombination rates correlate with genetic variation in Cardiocondyla obscurior ants.</title>
        <authorList>
            <person name="Errbii M."/>
        </authorList>
    </citation>
    <scope>NUCLEOTIDE SEQUENCE [LARGE SCALE GENOMIC DNA]</scope>
    <source>
        <strain evidence="2">Alpha-2009</strain>
        <tissue evidence="2">Whole body</tissue>
    </source>
</reference>
<gene>
    <name evidence="2" type="ORF">PUN28_003163</name>
</gene>
<feature type="region of interest" description="Disordered" evidence="1">
    <location>
        <begin position="1"/>
        <end position="21"/>
    </location>
</feature>